<dbReference type="CDD" id="cd00586">
    <property type="entry name" value="4HBT"/>
    <property type="match status" value="1"/>
</dbReference>
<gene>
    <name evidence="1" type="ORF">GGR93_002007</name>
</gene>
<organism evidence="1 2">
    <name type="scientific">Sulfitobacter noctilucicola</name>
    <dbReference type="NCBI Taxonomy" id="1342301"/>
    <lineage>
        <taxon>Bacteria</taxon>
        <taxon>Pseudomonadati</taxon>
        <taxon>Pseudomonadota</taxon>
        <taxon>Alphaproteobacteria</taxon>
        <taxon>Rhodobacterales</taxon>
        <taxon>Roseobacteraceae</taxon>
        <taxon>Sulfitobacter</taxon>
    </lineage>
</organism>
<dbReference type="EMBL" id="JACIFU010000002">
    <property type="protein sequence ID" value="MBB4174234.1"/>
    <property type="molecule type" value="Genomic_DNA"/>
</dbReference>
<dbReference type="Proteomes" id="UP000565745">
    <property type="component" value="Unassembled WGS sequence"/>
</dbReference>
<comment type="caution">
    <text evidence="1">The sequence shown here is derived from an EMBL/GenBank/DDBJ whole genome shotgun (WGS) entry which is preliminary data.</text>
</comment>
<dbReference type="PANTHER" id="PTHR31793">
    <property type="entry name" value="4-HYDROXYBENZOYL-COA THIOESTERASE FAMILY MEMBER"/>
    <property type="match status" value="1"/>
</dbReference>
<protein>
    <submittedName>
        <fullName evidence="1">Acyl-CoA thioester hydrolase</fullName>
        <ecNumber evidence="1">3.1.2.-</ecNumber>
    </submittedName>
</protein>
<accession>A0A7W6Q4I2</accession>
<evidence type="ECO:0000313" key="2">
    <source>
        <dbReference type="Proteomes" id="UP000565745"/>
    </source>
</evidence>
<keyword evidence="1" id="KW-0378">Hydrolase</keyword>
<name>A0A7W6Q4I2_9RHOB</name>
<dbReference type="AlphaFoldDB" id="A0A7W6Q4I2"/>
<proteinExistence type="predicted"/>
<dbReference type="InterPro" id="IPR050563">
    <property type="entry name" value="4-hydroxybenzoyl-CoA_TE"/>
</dbReference>
<dbReference type="RefSeq" id="WP_025056961.1">
    <property type="nucleotide sequence ID" value="NZ_JACIFU010000002.1"/>
</dbReference>
<sequence>MQTPFRSSMMMVKPEWIDINGHLNMAYYNVLFDESVDELYPHIGFGEAYIKETGCTTYVAEWHIRYLRELHEGNEVYALFYLIDFDEKRFHSYSELYHKDGWLAATAEGLTLHVDQSGPRVAPMPQNIQDALATYKAAQTEMPDPANIGRKVGLKR</sequence>
<dbReference type="InterPro" id="IPR029069">
    <property type="entry name" value="HotDog_dom_sf"/>
</dbReference>
<dbReference type="EC" id="3.1.2.-" evidence="1"/>
<dbReference type="GO" id="GO:0047617">
    <property type="term" value="F:fatty acyl-CoA hydrolase activity"/>
    <property type="evidence" value="ECO:0007669"/>
    <property type="project" value="TreeGrafter"/>
</dbReference>
<dbReference type="SUPFAM" id="SSF54637">
    <property type="entry name" value="Thioesterase/thiol ester dehydrase-isomerase"/>
    <property type="match status" value="1"/>
</dbReference>
<reference evidence="1 2" key="1">
    <citation type="submission" date="2020-08" db="EMBL/GenBank/DDBJ databases">
        <title>Genomic Encyclopedia of Type Strains, Phase IV (KMG-IV): sequencing the most valuable type-strain genomes for metagenomic binning, comparative biology and taxonomic classification.</title>
        <authorList>
            <person name="Goeker M."/>
        </authorList>
    </citation>
    <scope>NUCLEOTIDE SEQUENCE [LARGE SCALE GENOMIC DNA]</scope>
    <source>
        <strain evidence="1 2">DSM 101015</strain>
    </source>
</reference>
<keyword evidence="2" id="KW-1185">Reference proteome</keyword>
<dbReference type="OrthoDB" id="9803287at2"/>
<dbReference type="Gene3D" id="3.10.129.10">
    <property type="entry name" value="Hotdog Thioesterase"/>
    <property type="match status" value="1"/>
</dbReference>
<evidence type="ECO:0000313" key="1">
    <source>
        <dbReference type="EMBL" id="MBB4174234.1"/>
    </source>
</evidence>
<dbReference type="PANTHER" id="PTHR31793:SF2">
    <property type="entry name" value="BLR1345 PROTEIN"/>
    <property type="match status" value="1"/>
</dbReference>
<dbReference type="Pfam" id="PF13279">
    <property type="entry name" value="4HBT_2"/>
    <property type="match status" value="1"/>
</dbReference>